<feature type="non-terminal residue" evidence="2">
    <location>
        <position position="1"/>
    </location>
</feature>
<dbReference type="CDD" id="cd01647">
    <property type="entry name" value="RT_LTR"/>
    <property type="match status" value="1"/>
</dbReference>
<protein>
    <recommendedName>
        <fullName evidence="1">Reverse transcriptase domain-containing protein</fullName>
    </recommendedName>
</protein>
<dbReference type="PANTHER" id="PTHR24559">
    <property type="entry name" value="TRANSPOSON TY3-I GAG-POL POLYPROTEIN"/>
    <property type="match status" value="1"/>
</dbReference>
<dbReference type="EMBL" id="QJKJ01007593">
    <property type="protein sequence ID" value="RDX82628.1"/>
    <property type="molecule type" value="Genomic_DNA"/>
</dbReference>
<dbReference type="SUPFAM" id="SSF56672">
    <property type="entry name" value="DNA/RNA polymerases"/>
    <property type="match status" value="1"/>
</dbReference>
<evidence type="ECO:0000313" key="2">
    <source>
        <dbReference type="EMBL" id="RDX82628.1"/>
    </source>
</evidence>
<dbReference type="InterPro" id="IPR043502">
    <property type="entry name" value="DNA/RNA_pol_sf"/>
</dbReference>
<dbReference type="Gene3D" id="3.10.10.10">
    <property type="entry name" value="HIV Type 1 Reverse Transcriptase, subunit A, domain 1"/>
    <property type="match status" value="1"/>
</dbReference>
<dbReference type="InterPro" id="IPR043128">
    <property type="entry name" value="Rev_trsase/Diguanyl_cyclase"/>
</dbReference>
<reference evidence="2" key="1">
    <citation type="submission" date="2018-05" db="EMBL/GenBank/DDBJ databases">
        <title>Draft genome of Mucuna pruriens seed.</title>
        <authorList>
            <person name="Nnadi N.E."/>
            <person name="Vos R."/>
            <person name="Hasami M.H."/>
            <person name="Devisetty U.K."/>
            <person name="Aguiy J.C."/>
        </authorList>
    </citation>
    <scope>NUCLEOTIDE SEQUENCE [LARGE SCALE GENOMIC DNA]</scope>
    <source>
        <strain evidence="2">JCA_2017</strain>
    </source>
</reference>
<accession>A0A371FWE5</accession>
<dbReference type="Gene3D" id="3.30.70.270">
    <property type="match status" value="1"/>
</dbReference>
<feature type="domain" description="Reverse transcriptase" evidence="1">
    <location>
        <begin position="37"/>
        <end position="96"/>
    </location>
</feature>
<sequence>MEPEVAVKIKEELEKQWKAGFLEMAKYPQWVANIVPVPKKDGKVRMCIDYRDLNRASPKDNFPLPHFDLLVNNTTQHSYYSFMDGFSRYNQIWMADRHIFIRLNEHQITKANYSIVNPRSILLKDTVCSNVFRVLTHLSNGRVALQVQSNVRTPILSPYKPREVLWRSPKVRPIPYRGIMQSLPHQLVGIKFGADFSLSAEDQIHQSVLGIPISPLWQTSASQSQTCISSIERNTKAAPCTTVNGEKRERGNGCNESVLRMNSKTPKKCTAPPIYTRAVTYYA</sequence>
<organism evidence="2 3">
    <name type="scientific">Mucuna pruriens</name>
    <name type="common">Velvet bean</name>
    <name type="synonym">Dolichos pruriens</name>
    <dbReference type="NCBI Taxonomy" id="157652"/>
    <lineage>
        <taxon>Eukaryota</taxon>
        <taxon>Viridiplantae</taxon>
        <taxon>Streptophyta</taxon>
        <taxon>Embryophyta</taxon>
        <taxon>Tracheophyta</taxon>
        <taxon>Spermatophyta</taxon>
        <taxon>Magnoliopsida</taxon>
        <taxon>eudicotyledons</taxon>
        <taxon>Gunneridae</taxon>
        <taxon>Pentapetalae</taxon>
        <taxon>rosids</taxon>
        <taxon>fabids</taxon>
        <taxon>Fabales</taxon>
        <taxon>Fabaceae</taxon>
        <taxon>Papilionoideae</taxon>
        <taxon>50 kb inversion clade</taxon>
        <taxon>NPAAA clade</taxon>
        <taxon>indigoferoid/millettioid clade</taxon>
        <taxon>Phaseoleae</taxon>
        <taxon>Mucuna</taxon>
    </lineage>
</organism>
<dbReference type="InterPro" id="IPR000477">
    <property type="entry name" value="RT_dom"/>
</dbReference>
<dbReference type="Pfam" id="PF00078">
    <property type="entry name" value="RVT_1"/>
    <property type="match status" value="1"/>
</dbReference>
<proteinExistence type="predicted"/>
<evidence type="ECO:0000313" key="3">
    <source>
        <dbReference type="Proteomes" id="UP000257109"/>
    </source>
</evidence>
<dbReference type="PANTHER" id="PTHR24559:SF457">
    <property type="entry name" value="RNA-DIRECTED DNA POLYMERASE HOMOLOG"/>
    <property type="match status" value="1"/>
</dbReference>
<keyword evidence="3" id="KW-1185">Reference proteome</keyword>
<evidence type="ECO:0000259" key="1">
    <source>
        <dbReference type="Pfam" id="PF00078"/>
    </source>
</evidence>
<dbReference type="AlphaFoldDB" id="A0A371FWE5"/>
<gene>
    <name evidence="2" type="ORF">CR513_36562</name>
</gene>
<dbReference type="Proteomes" id="UP000257109">
    <property type="component" value="Unassembled WGS sequence"/>
</dbReference>
<name>A0A371FWE5_MUCPR</name>
<comment type="caution">
    <text evidence="2">The sequence shown here is derived from an EMBL/GenBank/DDBJ whole genome shotgun (WGS) entry which is preliminary data.</text>
</comment>
<dbReference type="InterPro" id="IPR053134">
    <property type="entry name" value="RNA-dir_DNA_polymerase"/>
</dbReference>
<dbReference type="OrthoDB" id="1405932at2759"/>